<feature type="transmembrane region" description="Helical" evidence="7">
    <location>
        <begin position="270"/>
        <end position="293"/>
    </location>
</feature>
<organism evidence="9 10">
    <name type="scientific">Actinia tenebrosa</name>
    <name type="common">Australian red waratah sea anemone</name>
    <dbReference type="NCBI Taxonomy" id="6105"/>
    <lineage>
        <taxon>Eukaryota</taxon>
        <taxon>Metazoa</taxon>
        <taxon>Cnidaria</taxon>
        <taxon>Anthozoa</taxon>
        <taxon>Hexacorallia</taxon>
        <taxon>Actiniaria</taxon>
        <taxon>Actiniidae</taxon>
        <taxon>Actinia</taxon>
    </lineage>
</organism>
<keyword evidence="3 7" id="KW-0812">Transmembrane</keyword>
<feature type="transmembrane region" description="Helical" evidence="7">
    <location>
        <begin position="50"/>
        <end position="74"/>
    </location>
</feature>
<dbReference type="PANTHER" id="PTHR24372">
    <property type="entry name" value="GLYCOPROTEIN HORMONE RECEPTOR"/>
    <property type="match status" value="1"/>
</dbReference>
<dbReference type="AlphaFoldDB" id="A0A6P8J330"/>
<comment type="subcellular location">
    <subcellularLocation>
        <location evidence="1">Membrane</location>
    </subcellularLocation>
</comment>
<dbReference type="PROSITE" id="PS50262">
    <property type="entry name" value="G_PROTEIN_RECEP_F1_2"/>
    <property type="match status" value="1"/>
</dbReference>
<dbReference type="Proteomes" id="UP000515163">
    <property type="component" value="Unplaced"/>
</dbReference>
<feature type="transmembrane region" description="Helical" evidence="7">
    <location>
        <begin position="239"/>
        <end position="264"/>
    </location>
</feature>
<dbReference type="GO" id="GO:0005886">
    <property type="term" value="C:plasma membrane"/>
    <property type="evidence" value="ECO:0007669"/>
    <property type="project" value="TreeGrafter"/>
</dbReference>
<reference evidence="10" key="1">
    <citation type="submission" date="2025-08" db="UniProtKB">
        <authorList>
            <consortium name="RefSeq"/>
        </authorList>
    </citation>
    <scope>IDENTIFICATION</scope>
</reference>
<dbReference type="GO" id="GO:0007189">
    <property type="term" value="P:adenylate cyclase-activating G protein-coupled receptor signaling pathway"/>
    <property type="evidence" value="ECO:0007669"/>
    <property type="project" value="TreeGrafter"/>
</dbReference>
<dbReference type="InParanoid" id="A0A6P8J330"/>
<keyword evidence="5 7" id="KW-1133">Transmembrane helix</keyword>
<evidence type="ECO:0000313" key="10">
    <source>
        <dbReference type="RefSeq" id="XP_031574371.1"/>
    </source>
</evidence>
<dbReference type="KEGG" id="aten:116308136"/>
<dbReference type="GO" id="GO:0009755">
    <property type="term" value="P:hormone-mediated signaling pathway"/>
    <property type="evidence" value="ECO:0007669"/>
    <property type="project" value="TreeGrafter"/>
</dbReference>
<evidence type="ECO:0000259" key="8">
    <source>
        <dbReference type="PROSITE" id="PS50262"/>
    </source>
</evidence>
<dbReference type="InterPro" id="IPR000276">
    <property type="entry name" value="GPCR_Rhodpsn"/>
</dbReference>
<dbReference type="PANTHER" id="PTHR24372:SF77">
    <property type="entry name" value="G-PROTEIN COUPLED RECEPTORS FAMILY 1 PROFILE DOMAIN-CONTAINING PROTEIN"/>
    <property type="match status" value="1"/>
</dbReference>
<feature type="transmembrane region" description="Helical" evidence="7">
    <location>
        <begin position="94"/>
        <end position="113"/>
    </location>
</feature>
<evidence type="ECO:0000256" key="1">
    <source>
        <dbReference type="ARBA" id="ARBA00004370"/>
    </source>
</evidence>
<dbReference type="Pfam" id="PF00001">
    <property type="entry name" value="7tm_1"/>
    <property type="match status" value="1"/>
</dbReference>
<sequence>MLKSIYVQICMWIEGVFATLGNLAVILWWTLLFKRQRKSRRKMNRVQSLLFCHLAFADLLMGVYLLFIGTYNEIWKGEYFLHDVEWRAGVKCKIAGAIATLSSEVSVMLLAAITADRMNTILFNFSARRISFKLAHVLCLFIWVIGFIMSFTPLLVPSYFNDKISGFNFYGCSTVCLSLQLSTDRPAGWEYSVAVFIGFNGAVFFFILVGYIAIFVKVRKSGRKVRKSSNNAESSLGKRVFFVILTDFCCWMPIMVLGVLSLMGKFNDPSVYICVGVFVLPVNSAINPVLYTFSSSQTINNIRSLRRKWLKDKGVIRLEGKYLFRKRKSDQSSSAVTTASTPLRTNDEAAGLQSEAKIYEPDKGPSSAERQMLVIAERQLLVKVDDEEKKSIMRLLLMTRSQP</sequence>
<accession>A0A6P8J330</accession>
<proteinExistence type="predicted"/>
<keyword evidence="9" id="KW-1185">Reference proteome</keyword>
<feature type="transmembrane region" description="Helical" evidence="7">
    <location>
        <begin position="6"/>
        <end position="29"/>
    </location>
</feature>
<dbReference type="OrthoDB" id="6022531at2759"/>
<feature type="transmembrane region" description="Helical" evidence="7">
    <location>
        <begin position="191"/>
        <end position="218"/>
    </location>
</feature>
<dbReference type="GO" id="GO:0008528">
    <property type="term" value="F:G protein-coupled peptide receptor activity"/>
    <property type="evidence" value="ECO:0007669"/>
    <property type="project" value="TreeGrafter"/>
</dbReference>
<keyword evidence="2" id="KW-0433">Leucine-rich repeat</keyword>
<evidence type="ECO:0000256" key="4">
    <source>
        <dbReference type="ARBA" id="ARBA00022737"/>
    </source>
</evidence>
<gene>
    <name evidence="10" type="primary">LOC116308136</name>
</gene>
<evidence type="ECO:0000256" key="5">
    <source>
        <dbReference type="ARBA" id="ARBA00022989"/>
    </source>
</evidence>
<evidence type="ECO:0000256" key="7">
    <source>
        <dbReference type="SAM" id="Phobius"/>
    </source>
</evidence>
<evidence type="ECO:0000256" key="3">
    <source>
        <dbReference type="ARBA" id="ARBA00022692"/>
    </source>
</evidence>
<dbReference type="PRINTS" id="PR00237">
    <property type="entry name" value="GPCRRHODOPSN"/>
</dbReference>
<evidence type="ECO:0000256" key="6">
    <source>
        <dbReference type="ARBA" id="ARBA00023136"/>
    </source>
</evidence>
<feature type="domain" description="G-protein coupled receptors family 1 profile" evidence="8">
    <location>
        <begin position="21"/>
        <end position="291"/>
    </location>
</feature>
<evidence type="ECO:0000256" key="2">
    <source>
        <dbReference type="ARBA" id="ARBA00022614"/>
    </source>
</evidence>
<evidence type="ECO:0000313" key="9">
    <source>
        <dbReference type="Proteomes" id="UP000515163"/>
    </source>
</evidence>
<name>A0A6P8J330_ACTTE</name>
<keyword evidence="4" id="KW-0677">Repeat</keyword>
<dbReference type="InterPro" id="IPR017452">
    <property type="entry name" value="GPCR_Rhodpsn_7TM"/>
</dbReference>
<protein>
    <submittedName>
        <fullName evidence="10">G-protein coupled receptor GRL101-like</fullName>
    </submittedName>
</protein>
<dbReference type="SUPFAM" id="SSF81321">
    <property type="entry name" value="Family A G protein-coupled receptor-like"/>
    <property type="match status" value="1"/>
</dbReference>
<dbReference type="GeneID" id="116308136"/>
<feature type="transmembrane region" description="Helical" evidence="7">
    <location>
        <begin position="134"/>
        <end position="156"/>
    </location>
</feature>
<dbReference type="RefSeq" id="XP_031574371.1">
    <property type="nucleotide sequence ID" value="XM_031718511.1"/>
</dbReference>
<dbReference type="Gene3D" id="1.20.1070.10">
    <property type="entry name" value="Rhodopsin 7-helix transmembrane proteins"/>
    <property type="match status" value="1"/>
</dbReference>
<keyword evidence="6 7" id="KW-0472">Membrane</keyword>